<dbReference type="AlphaFoldDB" id="A0A9N7RCV7"/>
<reference evidence="1" key="1">
    <citation type="submission" date="2019-12" db="EMBL/GenBank/DDBJ databases">
        <authorList>
            <person name="Scholes J."/>
        </authorList>
    </citation>
    <scope>NUCLEOTIDE SEQUENCE</scope>
</reference>
<evidence type="ECO:0000313" key="2">
    <source>
        <dbReference type="Proteomes" id="UP001153555"/>
    </source>
</evidence>
<evidence type="ECO:0000313" key="1">
    <source>
        <dbReference type="EMBL" id="CAA0822204.1"/>
    </source>
</evidence>
<proteinExistence type="predicted"/>
<dbReference type="Gene3D" id="2.40.70.10">
    <property type="entry name" value="Acid Proteases"/>
    <property type="match status" value="1"/>
</dbReference>
<dbReference type="OrthoDB" id="1934862at2759"/>
<gene>
    <name evidence="1" type="ORF">SHERM_19724</name>
</gene>
<dbReference type="CDD" id="cd00303">
    <property type="entry name" value="retropepsin_like"/>
    <property type="match status" value="1"/>
</dbReference>
<dbReference type="EMBL" id="CACSLK010022720">
    <property type="protein sequence ID" value="CAA0822204.1"/>
    <property type="molecule type" value="Genomic_DNA"/>
</dbReference>
<dbReference type="Proteomes" id="UP001153555">
    <property type="component" value="Unassembled WGS sequence"/>
</dbReference>
<sequence>YVDSDDEDPVIEEEQEVEVEVLNDEAEISVHAMAGTKGPRTMRLPAWLKDRRVTVLVDNGTSHNFINATLSHKLKLPTSTIEPFEVRVANGERLRCSEMYRGVLIKFQGVTAKADLFALPLVGPNVVLGVQWLEGLGDVTTNYRKDVMKFEAGDKL</sequence>
<protein>
    <submittedName>
        <fullName evidence="1">Uncharacterized protein</fullName>
    </submittedName>
</protein>
<dbReference type="Pfam" id="PF08284">
    <property type="entry name" value="RVP_2"/>
    <property type="match status" value="1"/>
</dbReference>
<dbReference type="SUPFAM" id="SSF50630">
    <property type="entry name" value="Acid proteases"/>
    <property type="match status" value="1"/>
</dbReference>
<feature type="non-terminal residue" evidence="1">
    <location>
        <position position="156"/>
    </location>
</feature>
<name>A0A9N7RCV7_STRHE</name>
<organism evidence="1 2">
    <name type="scientific">Striga hermonthica</name>
    <name type="common">Purple witchweed</name>
    <name type="synonym">Buchnera hermonthica</name>
    <dbReference type="NCBI Taxonomy" id="68872"/>
    <lineage>
        <taxon>Eukaryota</taxon>
        <taxon>Viridiplantae</taxon>
        <taxon>Streptophyta</taxon>
        <taxon>Embryophyta</taxon>
        <taxon>Tracheophyta</taxon>
        <taxon>Spermatophyta</taxon>
        <taxon>Magnoliopsida</taxon>
        <taxon>eudicotyledons</taxon>
        <taxon>Gunneridae</taxon>
        <taxon>Pentapetalae</taxon>
        <taxon>asterids</taxon>
        <taxon>lamiids</taxon>
        <taxon>Lamiales</taxon>
        <taxon>Orobanchaceae</taxon>
        <taxon>Buchnereae</taxon>
        <taxon>Striga</taxon>
    </lineage>
</organism>
<dbReference type="InterPro" id="IPR021109">
    <property type="entry name" value="Peptidase_aspartic_dom_sf"/>
</dbReference>
<keyword evidence="2" id="KW-1185">Reference proteome</keyword>
<accession>A0A9N7RCV7</accession>
<comment type="caution">
    <text evidence="1">The sequence shown here is derived from an EMBL/GenBank/DDBJ whole genome shotgun (WGS) entry which is preliminary data.</text>
</comment>
<feature type="non-terminal residue" evidence="1">
    <location>
        <position position="1"/>
    </location>
</feature>